<evidence type="ECO:0000313" key="5">
    <source>
        <dbReference type="EMBL" id="MDV2077155.1"/>
    </source>
</evidence>
<comment type="caution">
    <text evidence="5">The sequence shown here is derived from an EMBL/GenBank/DDBJ whole genome shotgun (WGS) entry which is preliminary data.</text>
</comment>
<dbReference type="InterPro" id="IPR018060">
    <property type="entry name" value="HTH_AraC"/>
</dbReference>
<dbReference type="EMBL" id="JAWIIJ010000001">
    <property type="protein sequence ID" value="MDV2077155.1"/>
    <property type="molecule type" value="Genomic_DNA"/>
</dbReference>
<dbReference type="PANTHER" id="PTHR46796:SF12">
    <property type="entry name" value="HTH-TYPE DNA-BINDING TRANSCRIPTIONAL ACTIVATOR EUTR"/>
    <property type="match status" value="1"/>
</dbReference>
<evidence type="ECO:0000256" key="1">
    <source>
        <dbReference type="ARBA" id="ARBA00023015"/>
    </source>
</evidence>
<dbReference type="PANTHER" id="PTHR46796">
    <property type="entry name" value="HTH-TYPE TRANSCRIPTIONAL ACTIVATOR RHAS-RELATED"/>
    <property type="match status" value="1"/>
</dbReference>
<evidence type="ECO:0000259" key="4">
    <source>
        <dbReference type="PROSITE" id="PS01124"/>
    </source>
</evidence>
<dbReference type="Pfam" id="PF12833">
    <property type="entry name" value="HTH_18"/>
    <property type="match status" value="1"/>
</dbReference>
<protein>
    <submittedName>
        <fullName evidence="5">Helix-turn-helix domain-containing protein</fullName>
    </submittedName>
</protein>
<dbReference type="InterPro" id="IPR050204">
    <property type="entry name" value="AraC_XylS_family_regulators"/>
</dbReference>
<keyword evidence="1" id="KW-0805">Transcription regulation</keyword>
<dbReference type="RefSeq" id="WP_316972157.1">
    <property type="nucleotide sequence ID" value="NZ_JAWIIJ010000001.1"/>
</dbReference>
<keyword evidence="2" id="KW-0238">DNA-binding</keyword>
<evidence type="ECO:0000313" key="6">
    <source>
        <dbReference type="Proteomes" id="UP001269819"/>
    </source>
</evidence>
<dbReference type="Proteomes" id="UP001269819">
    <property type="component" value="Unassembled WGS sequence"/>
</dbReference>
<dbReference type="Gene3D" id="1.10.10.60">
    <property type="entry name" value="Homeodomain-like"/>
    <property type="match status" value="1"/>
</dbReference>
<keyword evidence="6" id="KW-1185">Reference proteome</keyword>
<name>A0ABU3VSA9_9GAMM</name>
<gene>
    <name evidence="5" type="ORF">RYS15_00600</name>
</gene>
<feature type="domain" description="HTH araC/xylS-type" evidence="4">
    <location>
        <begin position="214"/>
        <end position="317"/>
    </location>
</feature>
<reference evidence="5 6" key="1">
    <citation type="submission" date="2023-10" db="EMBL/GenBank/DDBJ databases">
        <title>Characteristics and mechanism of a salt-tolerant marine origin heterotrophic nitrifying- aerobic denitrifying bacteria Marinobacter xestospongiae HN1.</title>
        <authorList>
            <person name="Qi R."/>
        </authorList>
    </citation>
    <scope>NUCLEOTIDE SEQUENCE [LARGE SCALE GENOMIC DNA]</scope>
    <source>
        <strain evidence="5 6">HN1</strain>
    </source>
</reference>
<evidence type="ECO:0000256" key="2">
    <source>
        <dbReference type="ARBA" id="ARBA00023125"/>
    </source>
</evidence>
<dbReference type="PROSITE" id="PS01124">
    <property type="entry name" value="HTH_ARAC_FAMILY_2"/>
    <property type="match status" value="1"/>
</dbReference>
<organism evidence="5 6">
    <name type="scientific">Marinobacter xestospongiae</name>
    <dbReference type="NCBI Taxonomy" id="994319"/>
    <lineage>
        <taxon>Bacteria</taxon>
        <taxon>Pseudomonadati</taxon>
        <taxon>Pseudomonadota</taxon>
        <taxon>Gammaproteobacteria</taxon>
        <taxon>Pseudomonadales</taxon>
        <taxon>Marinobacteraceae</taxon>
        <taxon>Marinobacter</taxon>
    </lineage>
</organism>
<keyword evidence="3" id="KW-0804">Transcription</keyword>
<evidence type="ECO:0000256" key="3">
    <source>
        <dbReference type="ARBA" id="ARBA00023163"/>
    </source>
</evidence>
<accession>A0ABU3VSA9</accession>
<dbReference type="SMART" id="SM00342">
    <property type="entry name" value="HTH_ARAC"/>
    <property type="match status" value="1"/>
</dbReference>
<proteinExistence type="predicted"/>
<sequence>MATDRQPSSHLVDDASVQADAQPWLDLEMHQLSTGDYRGQCTSLTLDGMHLVHEQQNQLVHKSGVTRGNLCAISIARTINPEMRFSHFLSPQDSWLYFLPGDAELDLNVAGGSDTFYLCLDQDRLLADMHTLSERDWSGVTGAPQAFSSADTERVARAFSCVLHGPAVDGPALSANGIDMLRDSVLLALNGATELDTRGSRPLRYGWRTQRLVSTAREFMDACLQVGRVPSVADLCAVTGVSERTLQYAFRSAMQLTPVAYLRTLRLNRVRADLLSATPAQTSVTRSAMHWGFVHLGEFARDYQRLFGERPSHTLARRGTGAASRALFAEIR</sequence>